<evidence type="ECO:0000256" key="1">
    <source>
        <dbReference type="ARBA" id="ARBA00004651"/>
    </source>
</evidence>
<dbReference type="SUPFAM" id="SSF103473">
    <property type="entry name" value="MFS general substrate transporter"/>
    <property type="match status" value="1"/>
</dbReference>
<dbReference type="PANTHER" id="PTHR23527:SF1">
    <property type="entry name" value="BLL3282 PROTEIN"/>
    <property type="match status" value="1"/>
</dbReference>
<comment type="caution">
    <text evidence="7">The sequence shown here is derived from an EMBL/GenBank/DDBJ whole genome shotgun (WGS) entry which is preliminary data.</text>
</comment>
<proteinExistence type="predicted"/>
<gene>
    <name evidence="7" type="ORF">Airi02_043010</name>
</gene>
<accession>A0A9W6S660</accession>
<dbReference type="InterPro" id="IPR020846">
    <property type="entry name" value="MFS_dom"/>
</dbReference>
<feature type="transmembrane region" description="Helical" evidence="5">
    <location>
        <begin position="156"/>
        <end position="176"/>
    </location>
</feature>
<dbReference type="Pfam" id="PF07690">
    <property type="entry name" value="MFS_1"/>
    <property type="match status" value="1"/>
</dbReference>
<dbReference type="Proteomes" id="UP001165074">
    <property type="component" value="Unassembled WGS sequence"/>
</dbReference>
<evidence type="ECO:0000256" key="3">
    <source>
        <dbReference type="ARBA" id="ARBA00022989"/>
    </source>
</evidence>
<sequence>MILIVGLFAMIAGCAYQYGLPYLIPALRADKGLSLREAATLISCPVAGLLIALALWGIAADRWGERIILSTGLTVAGLALLAATTVTGIPALGACFFVAGAGGASIHAASGRLILGWFAAHERGLAMGVRQTGQPLGVGLAALTLPPLASRAGLHGGLYLLAACCLAAALLVGVLVRDPERPEAGDDEHRGRSPYRTPVLWRIHAASALLVVPQFAVSAFALVYLVDARGWDAATAGRVLAVAQVGGAVARLVVGHWSDRVGSRVRPMRTLAVAIGVIVLVLAAGALSGSSAATVALLAAAVLTVTTNGLAFTAVAEYAGRSWAGRALGIQNTGQNLLAAATPPVLGTLVAGASYGAAFATAVAFPLVAALLVPGRLGTGRTAEPEPEPGLDRS</sequence>
<feature type="transmembrane region" description="Helical" evidence="5">
    <location>
        <begin position="39"/>
        <end position="60"/>
    </location>
</feature>
<keyword evidence="3 5" id="KW-1133">Transmembrane helix</keyword>
<dbReference type="EMBL" id="BSTK01000005">
    <property type="protein sequence ID" value="GLY86372.1"/>
    <property type="molecule type" value="Genomic_DNA"/>
</dbReference>
<dbReference type="InterPro" id="IPR011701">
    <property type="entry name" value="MFS"/>
</dbReference>
<protein>
    <submittedName>
        <fullName evidence="7">MFS transporter</fullName>
    </submittedName>
</protein>
<evidence type="ECO:0000259" key="6">
    <source>
        <dbReference type="PROSITE" id="PS50850"/>
    </source>
</evidence>
<feature type="transmembrane region" description="Helical" evidence="5">
    <location>
        <begin position="270"/>
        <end position="303"/>
    </location>
</feature>
<feature type="domain" description="Major facilitator superfamily (MFS) profile" evidence="6">
    <location>
        <begin position="1"/>
        <end position="381"/>
    </location>
</feature>
<keyword evidence="4 5" id="KW-0472">Membrane</keyword>
<feature type="transmembrane region" description="Helical" evidence="5">
    <location>
        <begin position="96"/>
        <end position="120"/>
    </location>
</feature>
<keyword evidence="8" id="KW-1185">Reference proteome</keyword>
<dbReference type="InterPro" id="IPR052952">
    <property type="entry name" value="MFS-Transporter"/>
</dbReference>
<organism evidence="7 8">
    <name type="scientific">Actinoallomurus iriomotensis</name>
    <dbReference type="NCBI Taxonomy" id="478107"/>
    <lineage>
        <taxon>Bacteria</taxon>
        <taxon>Bacillati</taxon>
        <taxon>Actinomycetota</taxon>
        <taxon>Actinomycetes</taxon>
        <taxon>Streptosporangiales</taxon>
        <taxon>Thermomonosporaceae</taxon>
        <taxon>Actinoallomurus</taxon>
    </lineage>
</organism>
<comment type="subcellular location">
    <subcellularLocation>
        <location evidence="1">Cell membrane</location>
        <topology evidence="1">Multi-pass membrane protein</topology>
    </subcellularLocation>
</comment>
<dbReference type="Gene3D" id="1.20.1250.20">
    <property type="entry name" value="MFS general substrate transporter like domains"/>
    <property type="match status" value="2"/>
</dbReference>
<evidence type="ECO:0000256" key="5">
    <source>
        <dbReference type="SAM" id="Phobius"/>
    </source>
</evidence>
<dbReference type="PROSITE" id="PS50850">
    <property type="entry name" value="MFS"/>
    <property type="match status" value="1"/>
</dbReference>
<dbReference type="InterPro" id="IPR036259">
    <property type="entry name" value="MFS_trans_sf"/>
</dbReference>
<dbReference type="GO" id="GO:0022857">
    <property type="term" value="F:transmembrane transporter activity"/>
    <property type="evidence" value="ECO:0007669"/>
    <property type="project" value="InterPro"/>
</dbReference>
<evidence type="ECO:0000256" key="2">
    <source>
        <dbReference type="ARBA" id="ARBA00022692"/>
    </source>
</evidence>
<dbReference type="PANTHER" id="PTHR23527">
    <property type="entry name" value="BLL3282 PROTEIN"/>
    <property type="match status" value="1"/>
</dbReference>
<evidence type="ECO:0000256" key="4">
    <source>
        <dbReference type="ARBA" id="ARBA00023136"/>
    </source>
</evidence>
<feature type="transmembrane region" description="Helical" evidence="5">
    <location>
        <begin position="67"/>
        <end position="90"/>
    </location>
</feature>
<feature type="transmembrane region" description="Helical" evidence="5">
    <location>
        <begin position="199"/>
        <end position="226"/>
    </location>
</feature>
<feature type="transmembrane region" description="Helical" evidence="5">
    <location>
        <begin position="353"/>
        <end position="373"/>
    </location>
</feature>
<evidence type="ECO:0000313" key="7">
    <source>
        <dbReference type="EMBL" id="GLY86372.1"/>
    </source>
</evidence>
<dbReference type="AlphaFoldDB" id="A0A9W6S660"/>
<dbReference type="GO" id="GO:0005886">
    <property type="term" value="C:plasma membrane"/>
    <property type="evidence" value="ECO:0007669"/>
    <property type="project" value="UniProtKB-SubCell"/>
</dbReference>
<reference evidence="7" key="1">
    <citation type="submission" date="2023-03" db="EMBL/GenBank/DDBJ databases">
        <title>Actinoallomurus iriomotensis NBRC 103684.</title>
        <authorList>
            <person name="Ichikawa N."/>
            <person name="Sato H."/>
            <person name="Tonouchi N."/>
        </authorList>
    </citation>
    <scope>NUCLEOTIDE SEQUENCE</scope>
    <source>
        <strain evidence="7">NBRC 103684</strain>
    </source>
</reference>
<keyword evidence="2 5" id="KW-0812">Transmembrane</keyword>
<name>A0A9W6S660_9ACTN</name>
<evidence type="ECO:0000313" key="8">
    <source>
        <dbReference type="Proteomes" id="UP001165074"/>
    </source>
</evidence>
<feature type="transmembrane region" description="Helical" evidence="5">
    <location>
        <begin position="238"/>
        <end position="258"/>
    </location>
</feature>